<dbReference type="RefSeq" id="WP_171631011.1">
    <property type="nucleotide sequence ID" value="NZ_WHNY01000041.1"/>
</dbReference>
<evidence type="ECO:0000313" key="1">
    <source>
        <dbReference type="EMBL" id="NOU65147.1"/>
    </source>
</evidence>
<organism evidence="1 2">
    <name type="scientific">Paenibacillus plantarum</name>
    <dbReference type="NCBI Taxonomy" id="2654975"/>
    <lineage>
        <taxon>Bacteria</taxon>
        <taxon>Bacillati</taxon>
        <taxon>Bacillota</taxon>
        <taxon>Bacilli</taxon>
        <taxon>Bacillales</taxon>
        <taxon>Paenibacillaceae</taxon>
        <taxon>Paenibacillus</taxon>
    </lineage>
</organism>
<keyword evidence="2" id="KW-1185">Reference proteome</keyword>
<gene>
    <name evidence="1" type="ORF">GC096_14000</name>
</gene>
<name>A0ABX1X9X0_9BACL</name>
<sequence>MYPEPLTLVRESDVCTKECKITRIECFQFDCELSDKLLPGHGTDCHCGLLTISTNLGTCGLGQFVIPCGNLKGDFVQWASVFQKLKGLTLKDGLQYVHQKQEAWGEIRSHLIASALTNLSEKLENLSTASEQELIFLSNRTYLFEHSGAYISF</sequence>
<reference evidence="1 2" key="1">
    <citation type="submission" date="2019-10" db="EMBL/GenBank/DDBJ databases">
        <title>Description of Paenibacillus humi sp. nov.</title>
        <authorList>
            <person name="Carlier A."/>
            <person name="Qi S."/>
        </authorList>
    </citation>
    <scope>NUCLEOTIDE SEQUENCE [LARGE SCALE GENOMIC DNA]</scope>
    <source>
        <strain evidence="1 2">LMG 31461</strain>
    </source>
</reference>
<proteinExistence type="predicted"/>
<dbReference type="EMBL" id="WHNY01000041">
    <property type="protein sequence ID" value="NOU65147.1"/>
    <property type="molecule type" value="Genomic_DNA"/>
</dbReference>
<comment type="caution">
    <text evidence="1">The sequence shown here is derived from an EMBL/GenBank/DDBJ whole genome shotgun (WGS) entry which is preliminary data.</text>
</comment>
<protein>
    <submittedName>
        <fullName evidence="1">Uncharacterized protein</fullName>
    </submittedName>
</protein>
<dbReference type="Proteomes" id="UP000653578">
    <property type="component" value="Unassembled WGS sequence"/>
</dbReference>
<accession>A0ABX1X9X0</accession>
<evidence type="ECO:0000313" key="2">
    <source>
        <dbReference type="Proteomes" id="UP000653578"/>
    </source>
</evidence>